<sequence>MQFFTSLVLSAMFMATASALPGSVALRAAAQQPAAVPALHEWGKTAITAVFTATSTAALNDAYELYWADDVSIVLNGVAISAKEYADRLSAQGFNGTSTIQFTASFDQPTVANSTQAGLVSLFFTTAAPGTPPVVSTMNLIIRPDPFAKNADTRRVYFIDQVAAAKV</sequence>
<dbReference type="EMBL" id="JARKIB010000069">
    <property type="protein sequence ID" value="KAJ7749472.1"/>
    <property type="molecule type" value="Genomic_DNA"/>
</dbReference>
<dbReference type="Proteomes" id="UP001215598">
    <property type="component" value="Unassembled WGS sequence"/>
</dbReference>
<evidence type="ECO:0000313" key="3">
    <source>
        <dbReference type="Proteomes" id="UP001215598"/>
    </source>
</evidence>
<evidence type="ECO:0000256" key="1">
    <source>
        <dbReference type="SAM" id="SignalP"/>
    </source>
</evidence>
<comment type="caution">
    <text evidence="2">The sequence shown here is derived from an EMBL/GenBank/DDBJ whole genome shotgun (WGS) entry which is preliminary data.</text>
</comment>
<gene>
    <name evidence="2" type="ORF">B0H16DRAFT_874514</name>
</gene>
<accession>A0AAD7IU67</accession>
<feature type="signal peptide" evidence="1">
    <location>
        <begin position="1"/>
        <end position="19"/>
    </location>
</feature>
<name>A0AAD7IU67_9AGAR</name>
<protein>
    <submittedName>
        <fullName evidence="2">Uncharacterized protein</fullName>
    </submittedName>
</protein>
<organism evidence="2 3">
    <name type="scientific">Mycena metata</name>
    <dbReference type="NCBI Taxonomy" id="1033252"/>
    <lineage>
        <taxon>Eukaryota</taxon>
        <taxon>Fungi</taxon>
        <taxon>Dikarya</taxon>
        <taxon>Basidiomycota</taxon>
        <taxon>Agaricomycotina</taxon>
        <taxon>Agaricomycetes</taxon>
        <taxon>Agaricomycetidae</taxon>
        <taxon>Agaricales</taxon>
        <taxon>Marasmiineae</taxon>
        <taxon>Mycenaceae</taxon>
        <taxon>Mycena</taxon>
    </lineage>
</organism>
<keyword evidence="1" id="KW-0732">Signal</keyword>
<evidence type="ECO:0000313" key="2">
    <source>
        <dbReference type="EMBL" id="KAJ7749472.1"/>
    </source>
</evidence>
<feature type="chain" id="PRO_5042077018" evidence="1">
    <location>
        <begin position="20"/>
        <end position="167"/>
    </location>
</feature>
<dbReference type="AlphaFoldDB" id="A0AAD7IU67"/>
<proteinExistence type="predicted"/>
<keyword evidence="3" id="KW-1185">Reference proteome</keyword>
<reference evidence="2" key="1">
    <citation type="submission" date="2023-03" db="EMBL/GenBank/DDBJ databases">
        <title>Massive genome expansion in bonnet fungi (Mycena s.s.) driven by repeated elements and novel gene families across ecological guilds.</title>
        <authorList>
            <consortium name="Lawrence Berkeley National Laboratory"/>
            <person name="Harder C.B."/>
            <person name="Miyauchi S."/>
            <person name="Viragh M."/>
            <person name="Kuo A."/>
            <person name="Thoen E."/>
            <person name="Andreopoulos B."/>
            <person name="Lu D."/>
            <person name="Skrede I."/>
            <person name="Drula E."/>
            <person name="Henrissat B."/>
            <person name="Morin E."/>
            <person name="Kohler A."/>
            <person name="Barry K."/>
            <person name="LaButti K."/>
            <person name="Morin E."/>
            <person name="Salamov A."/>
            <person name="Lipzen A."/>
            <person name="Mereny Z."/>
            <person name="Hegedus B."/>
            <person name="Baldrian P."/>
            <person name="Stursova M."/>
            <person name="Weitz H."/>
            <person name="Taylor A."/>
            <person name="Grigoriev I.V."/>
            <person name="Nagy L.G."/>
            <person name="Martin F."/>
            <person name="Kauserud H."/>
        </authorList>
    </citation>
    <scope>NUCLEOTIDE SEQUENCE</scope>
    <source>
        <strain evidence="2">CBHHK182m</strain>
    </source>
</reference>